<accession>A0A9W9N595</accession>
<gene>
    <name evidence="3" type="ORF">N7449_000560</name>
</gene>
<proteinExistence type="predicted"/>
<comment type="caution">
    <text evidence="3">The sequence shown here is derived from an EMBL/GenBank/DDBJ whole genome shotgun (WGS) entry which is preliminary data.</text>
</comment>
<sequence>MDQLANCKQAMFYGFNVYDNVDDAESHHHIHACTACGSDWNRDVKAQSAFSRPAKEQKVNYKIGWWSQSLGFRYQSILSDTFRLADEL</sequence>
<evidence type="ECO:0000256" key="2">
    <source>
        <dbReference type="ARBA" id="ARBA00023026"/>
    </source>
</evidence>
<evidence type="ECO:0000313" key="3">
    <source>
        <dbReference type="EMBL" id="KAJ5213391.1"/>
    </source>
</evidence>
<dbReference type="GO" id="GO:0008061">
    <property type="term" value="F:chitin binding"/>
    <property type="evidence" value="ECO:0007669"/>
    <property type="project" value="UniProtKB-KW"/>
</dbReference>
<dbReference type="EMBL" id="JAPQKQ010000001">
    <property type="protein sequence ID" value="KAJ5213391.1"/>
    <property type="molecule type" value="Genomic_DNA"/>
</dbReference>
<evidence type="ECO:0000256" key="1">
    <source>
        <dbReference type="ARBA" id="ARBA00022669"/>
    </source>
</evidence>
<organism evidence="3 4">
    <name type="scientific">Penicillium cf. viridicatum</name>
    <dbReference type="NCBI Taxonomy" id="2972119"/>
    <lineage>
        <taxon>Eukaryota</taxon>
        <taxon>Fungi</taxon>
        <taxon>Dikarya</taxon>
        <taxon>Ascomycota</taxon>
        <taxon>Pezizomycotina</taxon>
        <taxon>Eurotiomycetes</taxon>
        <taxon>Eurotiomycetidae</taxon>
        <taxon>Eurotiales</taxon>
        <taxon>Aspergillaceae</taxon>
        <taxon>Penicillium</taxon>
    </lineage>
</organism>
<dbReference type="AlphaFoldDB" id="A0A9W9N595"/>
<evidence type="ECO:0000313" key="4">
    <source>
        <dbReference type="Proteomes" id="UP001150942"/>
    </source>
</evidence>
<keyword evidence="1" id="KW-0147">Chitin-binding</keyword>
<dbReference type="OrthoDB" id="5428976at2759"/>
<reference evidence="3" key="1">
    <citation type="submission" date="2022-11" db="EMBL/GenBank/DDBJ databases">
        <authorList>
            <person name="Petersen C."/>
        </authorList>
    </citation>
    <scope>NUCLEOTIDE SEQUENCE</scope>
    <source>
        <strain evidence="3">IBT 20477</strain>
    </source>
</reference>
<keyword evidence="4" id="KW-1185">Reference proteome</keyword>
<reference evidence="3" key="2">
    <citation type="journal article" date="2023" name="IMA Fungus">
        <title>Comparative genomic study of the Penicillium genus elucidates a diverse pangenome and 15 lateral gene transfer events.</title>
        <authorList>
            <person name="Petersen C."/>
            <person name="Sorensen T."/>
            <person name="Nielsen M.R."/>
            <person name="Sondergaard T.E."/>
            <person name="Sorensen J.L."/>
            <person name="Fitzpatrick D.A."/>
            <person name="Frisvad J.C."/>
            <person name="Nielsen K.L."/>
        </authorList>
    </citation>
    <scope>NUCLEOTIDE SEQUENCE</scope>
    <source>
        <strain evidence="3">IBT 20477</strain>
    </source>
</reference>
<dbReference type="InterPro" id="IPR053214">
    <property type="entry name" value="LysM12-like"/>
</dbReference>
<name>A0A9W9N595_9EURO</name>
<dbReference type="PANTHER" id="PTHR47700:SF1">
    <property type="entry name" value="CHITINASE"/>
    <property type="match status" value="1"/>
</dbReference>
<dbReference type="Proteomes" id="UP001150942">
    <property type="component" value="Unassembled WGS sequence"/>
</dbReference>
<keyword evidence="2" id="KW-0843">Virulence</keyword>
<dbReference type="PANTHER" id="PTHR47700">
    <property type="entry name" value="V CHITINASE, PUTATIVE (AFU_ORTHOLOGUE AFUA_6G13720)-RELATED"/>
    <property type="match status" value="1"/>
</dbReference>
<protein>
    <submittedName>
        <fullName evidence="3">Uncharacterized protein</fullName>
    </submittedName>
</protein>